<proteinExistence type="predicted"/>
<dbReference type="EMBL" id="CP033896">
    <property type="protein sequence ID" value="AZA13582.1"/>
    <property type="molecule type" value="Genomic_DNA"/>
</dbReference>
<organism evidence="2 3">
    <name type="scientific">Corynebacterium choanae</name>
    <dbReference type="NCBI Taxonomy" id="1862358"/>
    <lineage>
        <taxon>Bacteria</taxon>
        <taxon>Bacillati</taxon>
        <taxon>Actinomycetota</taxon>
        <taxon>Actinomycetes</taxon>
        <taxon>Mycobacteriales</taxon>
        <taxon>Corynebacteriaceae</taxon>
        <taxon>Corynebacterium</taxon>
    </lineage>
</organism>
<protein>
    <submittedName>
        <fullName evidence="2">Uncharacterized protein</fullName>
    </submittedName>
</protein>
<dbReference type="RefSeq" id="WP_123927863.1">
    <property type="nucleotide sequence ID" value="NZ_CP033896.1"/>
</dbReference>
<evidence type="ECO:0000313" key="2">
    <source>
        <dbReference type="EMBL" id="AZA13582.1"/>
    </source>
</evidence>
<accession>A0A3G6J6Y4</accession>
<evidence type="ECO:0000256" key="1">
    <source>
        <dbReference type="SAM" id="Phobius"/>
    </source>
</evidence>
<keyword evidence="3" id="KW-1185">Reference proteome</keyword>
<keyword evidence="1" id="KW-0812">Transmembrane</keyword>
<feature type="transmembrane region" description="Helical" evidence="1">
    <location>
        <begin position="21"/>
        <end position="39"/>
    </location>
</feature>
<name>A0A3G6J6Y4_9CORY</name>
<keyword evidence="1" id="KW-0472">Membrane</keyword>
<feature type="transmembrane region" description="Helical" evidence="1">
    <location>
        <begin position="51"/>
        <end position="69"/>
    </location>
</feature>
<evidence type="ECO:0000313" key="3">
    <source>
        <dbReference type="Proteomes" id="UP000269019"/>
    </source>
</evidence>
<feature type="transmembrane region" description="Helical" evidence="1">
    <location>
        <begin position="81"/>
        <end position="100"/>
    </location>
</feature>
<dbReference type="Proteomes" id="UP000269019">
    <property type="component" value="Chromosome"/>
</dbReference>
<keyword evidence="1" id="KW-1133">Transmembrane helix</keyword>
<reference evidence="2 3" key="1">
    <citation type="submission" date="2018-11" db="EMBL/GenBank/DDBJ databases">
        <authorList>
            <person name="Kleinhagauer T."/>
            <person name="Glaeser S.P."/>
            <person name="Spergser J."/>
            <person name="Ruckert C."/>
            <person name="Kaempfer P."/>
            <person name="Busse H.-J."/>
        </authorList>
    </citation>
    <scope>NUCLEOTIDE SEQUENCE [LARGE SCALE GENOMIC DNA]</scope>
    <source>
        <strain evidence="2 3">200CH</strain>
    </source>
</reference>
<sequence length="134" mass="14263">MAAQQAHREATLISPALRAGGAFIVLAFVLFLTFVLHIVTQGFTTPFPVTVRLPLLLIAAVVWALFGSVGQRHTDPKRRTIVLVVVVAIIIASVLIPPYVLTVIAPAWLVGYGIVALLAGLILRQKHAAVASTP</sequence>
<dbReference type="AlphaFoldDB" id="A0A3G6J6Y4"/>
<feature type="transmembrane region" description="Helical" evidence="1">
    <location>
        <begin position="106"/>
        <end position="123"/>
    </location>
</feature>
<gene>
    <name evidence="2" type="ORF">CCHOA_05910</name>
</gene>
<dbReference type="KEGG" id="ccho:CCHOA_05910"/>